<dbReference type="AlphaFoldDB" id="U7DEG3"/>
<evidence type="ECO:0000259" key="7">
    <source>
        <dbReference type="Pfam" id="PF00082"/>
    </source>
</evidence>
<dbReference type="PROSITE" id="PS51892">
    <property type="entry name" value="SUBTILASE"/>
    <property type="match status" value="1"/>
</dbReference>
<evidence type="ECO:0000313" key="8">
    <source>
        <dbReference type="EMBL" id="ERP39311.1"/>
    </source>
</evidence>
<evidence type="ECO:0000256" key="4">
    <source>
        <dbReference type="ARBA" id="ARBA00022825"/>
    </source>
</evidence>
<keyword evidence="4 6" id="KW-0720">Serine protease</keyword>
<sequence>MKPVCIILLISLYVFAGKSALTAVYEAMGIDPMPGILHRTPALRQENYSRVRRRNDSTLSGWFSTTSLRSIHPQSYFEAARFLEPLLDSARAQTQLSTPPLYKESPLGGKGVVLGVVDVGFDYTHPAFRDTTGQLRILAAWDQQSTEGPTPSPWEYGSEYRGEREIRAAKHDSQRESSHGTHVAAIMGGSLVKGAESYQGVAPEGGFVFVTTDFSEVGIVDAVEYIFAEAERLNLPAVVNLSLGSSFGPHDGTSFVDRMHKKYNGPGRIIVSAAGNSGHHRRFVQGRVKEDTPFKTVTPLPWRSKYVDFWIEEGANIEVTPSLYTMDGVRKHTLKPFTPGIPYADTLVSGDDTLQIFGGYEKENPFNQKMNYLFLLRNNESSLYTRYYFGVTITGAAGSIMGWNAYYSSFLSLGKEGYQRGDTVHTLIDGGGTSPGALTVGAWVSKDSFINTAGKKQEVNHPERLFDKAHFTSIGPTIDGRNKPEITAPGHGVVSAYNSFNTTHTDSSQVVARIPYESRTYSYGVKSGTSMATPFVSGAAALLLEIDATLSRETILEILYESARRDEYTGPARNASYDSWGAGKIDVAKAIMEAAARKDGSRDEPLLLLDEILWYNNQLFTTSKEIHSVEVYTVKGRRIMKKEVSPRRLLSLAHISPQILFLRFHTTRGTVETRIRVR</sequence>
<dbReference type="RefSeq" id="WP_022635671.1">
    <property type="nucleotide sequence ID" value="NZ_ASJR01000001.1"/>
</dbReference>
<feature type="domain" description="Peptidase S8/S53" evidence="7">
    <location>
        <begin position="433"/>
        <end position="571"/>
    </location>
</feature>
<dbReference type="InterPro" id="IPR036852">
    <property type="entry name" value="Peptidase_S8/S53_dom_sf"/>
</dbReference>
<dbReference type="STRING" id="1313304.CALK_0107"/>
<dbReference type="PATRIC" id="fig|1313304.3.peg.98"/>
<evidence type="ECO:0000256" key="6">
    <source>
        <dbReference type="PROSITE-ProRule" id="PRU01240"/>
    </source>
</evidence>
<reference evidence="8 9" key="1">
    <citation type="journal article" date="2013" name="Environ. Microbiol.">
        <title>Genome analysis of Chitinivibrio alkaliphilus gen. nov., sp. nov., a novel extremely haloalkaliphilic anaerobic chitinolytic bacterium from the candidate phylum Termite Group 3.</title>
        <authorList>
            <person name="Sorokin D.Y."/>
            <person name="Gumerov V.M."/>
            <person name="Rakitin A.L."/>
            <person name="Beletsky A.V."/>
            <person name="Damste J.S."/>
            <person name="Muyzer G."/>
            <person name="Mardanov A.V."/>
            <person name="Ravin N.V."/>
        </authorList>
    </citation>
    <scope>NUCLEOTIDE SEQUENCE [LARGE SCALE GENOMIC DNA]</scope>
    <source>
        <strain evidence="8 9">ACht1</strain>
    </source>
</reference>
<dbReference type="InterPro" id="IPR050131">
    <property type="entry name" value="Peptidase_S8_subtilisin-like"/>
</dbReference>
<dbReference type="GO" id="GO:0006508">
    <property type="term" value="P:proteolysis"/>
    <property type="evidence" value="ECO:0007669"/>
    <property type="project" value="UniProtKB-KW"/>
</dbReference>
<feature type="active site" description="Charge relay system" evidence="5 6">
    <location>
        <position position="118"/>
    </location>
</feature>
<dbReference type="EMBL" id="ASJR01000001">
    <property type="protein sequence ID" value="ERP39311.1"/>
    <property type="molecule type" value="Genomic_DNA"/>
</dbReference>
<evidence type="ECO:0000256" key="5">
    <source>
        <dbReference type="PIRSR" id="PIRSR615500-1"/>
    </source>
</evidence>
<comment type="similarity">
    <text evidence="1 6">Belongs to the peptidase S8 family.</text>
</comment>
<dbReference type="PANTHER" id="PTHR43806:SF11">
    <property type="entry name" value="CEREVISIN-RELATED"/>
    <property type="match status" value="1"/>
</dbReference>
<protein>
    <submittedName>
        <fullName evidence="8">Peptidase, S8/S53 family</fullName>
    </submittedName>
</protein>
<dbReference type="eggNOG" id="COG1404">
    <property type="taxonomic scope" value="Bacteria"/>
</dbReference>
<accession>U7DEG3</accession>
<feature type="active site" description="Charge relay system" evidence="5 6">
    <location>
        <position position="179"/>
    </location>
</feature>
<keyword evidence="3 6" id="KW-0378">Hydrolase</keyword>
<dbReference type="GO" id="GO:0004252">
    <property type="term" value="F:serine-type endopeptidase activity"/>
    <property type="evidence" value="ECO:0007669"/>
    <property type="project" value="UniProtKB-UniRule"/>
</dbReference>
<evidence type="ECO:0000256" key="1">
    <source>
        <dbReference type="ARBA" id="ARBA00011073"/>
    </source>
</evidence>
<dbReference type="Pfam" id="PF00082">
    <property type="entry name" value="Peptidase_S8"/>
    <property type="match status" value="2"/>
</dbReference>
<comment type="caution">
    <text evidence="8">The sequence shown here is derived from an EMBL/GenBank/DDBJ whole genome shotgun (WGS) entry which is preliminary data.</text>
</comment>
<gene>
    <name evidence="8" type="ORF">CALK_0107</name>
</gene>
<name>U7DEG3_9BACT</name>
<dbReference type="InterPro" id="IPR023828">
    <property type="entry name" value="Peptidase_S8_Ser-AS"/>
</dbReference>
<dbReference type="PRINTS" id="PR00723">
    <property type="entry name" value="SUBTILISIN"/>
</dbReference>
<proteinExistence type="inferred from homology"/>
<dbReference type="OrthoDB" id="9762689at2"/>
<evidence type="ECO:0000313" key="9">
    <source>
        <dbReference type="Proteomes" id="UP000017148"/>
    </source>
</evidence>
<dbReference type="InterPro" id="IPR000209">
    <property type="entry name" value="Peptidase_S8/S53_dom"/>
</dbReference>
<feature type="active site" description="Charge relay system" evidence="5 6">
    <location>
        <position position="530"/>
    </location>
</feature>
<dbReference type="SUPFAM" id="SSF52743">
    <property type="entry name" value="Subtilisin-like"/>
    <property type="match status" value="1"/>
</dbReference>
<evidence type="ECO:0000256" key="3">
    <source>
        <dbReference type="ARBA" id="ARBA00022801"/>
    </source>
</evidence>
<dbReference type="PROSITE" id="PS00138">
    <property type="entry name" value="SUBTILASE_SER"/>
    <property type="match status" value="1"/>
</dbReference>
<organism evidence="8 9">
    <name type="scientific">Chitinivibrio alkaliphilus ACht1</name>
    <dbReference type="NCBI Taxonomy" id="1313304"/>
    <lineage>
        <taxon>Bacteria</taxon>
        <taxon>Pseudomonadati</taxon>
        <taxon>Fibrobacterota</taxon>
        <taxon>Chitinivibrionia</taxon>
        <taxon>Chitinivibrionales</taxon>
        <taxon>Chitinivibrionaceae</taxon>
        <taxon>Chitinivibrio</taxon>
    </lineage>
</organism>
<keyword evidence="9" id="KW-1185">Reference proteome</keyword>
<evidence type="ECO:0000256" key="2">
    <source>
        <dbReference type="ARBA" id="ARBA00022670"/>
    </source>
</evidence>
<dbReference type="Gene3D" id="3.40.50.200">
    <property type="entry name" value="Peptidase S8/S53 domain"/>
    <property type="match status" value="2"/>
</dbReference>
<feature type="domain" description="Peptidase S8/S53" evidence="7">
    <location>
        <begin position="109"/>
        <end position="278"/>
    </location>
</feature>
<dbReference type="PANTHER" id="PTHR43806">
    <property type="entry name" value="PEPTIDASE S8"/>
    <property type="match status" value="1"/>
</dbReference>
<dbReference type="InterPro" id="IPR015500">
    <property type="entry name" value="Peptidase_S8_subtilisin-rel"/>
</dbReference>
<dbReference type="Proteomes" id="UP000017148">
    <property type="component" value="Unassembled WGS sequence"/>
</dbReference>
<keyword evidence="2 6" id="KW-0645">Protease</keyword>